<dbReference type="InterPro" id="IPR010432">
    <property type="entry name" value="RDD"/>
</dbReference>
<evidence type="ECO:0000313" key="8">
    <source>
        <dbReference type="EMBL" id="MEK8180763.1"/>
    </source>
</evidence>
<reference evidence="8 9" key="1">
    <citation type="submission" date="2024-04" db="EMBL/GenBank/DDBJ databases">
        <title>draft genome sequnece of Flavobacterium buctense JCM 30750.</title>
        <authorList>
            <person name="Kim D.-U."/>
        </authorList>
    </citation>
    <scope>NUCLEOTIDE SEQUENCE [LARGE SCALE GENOMIC DNA]</scope>
    <source>
        <strain evidence="8 9">JCM 30750</strain>
    </source>
</reference>
<comment type="subcellular location">
    <subcellularLocation>
        <location evidence="1">Cell membrane</location>
        <topology evidence="1">Multi-pass membrane protein</topology>
    </subcellularLocation>
</comment>
<protein>
    <submittedName>
        <fullName evidence="8">RDD family protein</fullName>
    </submittedName>
</protein>
<dbReference type="EMBL" id="JBBPCB010000006">
    <property type="protein sequence ID" value="MEK8180763.1"/>
    <property type="molecule type" value="Genomic_DNA"/>
</dbReference>
<dbReference type="PANTHER" id="PTHR36115:SF4">
    <property type="entry name" value="MEMBRANE PROTEIN"/>
    <property type="match status" value="1"/>
</dbReference>
<keyword evidence="2" id="KW-1003">Cell membrane</keyword>
<sequence length="199" mass="22469">MPIKKLPLQLENTSYSLYGNFGARIAAALLDGLIFIPLALVALFFDSLHLYYYYNAFVATEVVIMAYCIYLPVRFGATPGKRIMGLTILKKDGSAITYRESFLKYLPLLILALLDFYVQSSSIALADPTVFDSMGLVEQLEYLESFNPIPEWALEVVILGYYFTSMLLVLLNPRKRSLSDLLAGTVVVYTRCMEKIRES</sequence>
<feature type="transmembrane region" description="Helical" evidence="6">
    <location>
        <begin position="21"/>
        <end position="45"/>
    </location>
</feature>
<evidence type="ECO:0000256" key="1">
    <source>
        <dbReference type="ARBA" id="ARBA00004651"/>
    </source>
</evidence>
<feature type="transmembrane region" description="Helical" evidence="6">
    <location>
        <begin position="152"/>
        <end position="171"/>
    </location>
</feature>
<name>A0ABU9E286_9FLAO</name>
<dbReference type="Pfam" id="PF06271">
    <property type="entry name" value="RDD"/>
    <property type="match status" value="1"/>
</dbReference>
<keyword evidence="9" id="KW-1185">Reference proteome</keyword>
<evidence type="ECO:0000256" key="4">
    <source>
        <dbReference type="ARBA" id="ARBA00022989"/>
    </source>
</evidence>
<evidence type="ECO:0000256" key="6">
    <source>
        <dbReference type="SAM" id="Phobius"/>
    </source>
</evidence>
<dbReference type="Proteomes" id="UP001491349">
    <property type="component" value="Unassembled WGS sequence"/>
</dbReference>
<evidence type="ECO:0000259" key="7">
    <source>
        <dbReference type="Pfam" id="PF06271"/>
    </source>
</evidence>
<gene>
    <name evidence="8" type="ORF">WMW71_10470</name>
</gene>
<feature type="transmembrane region" description="Helical" evidence="6">
    <location>
        <begin position="105"/>
        <end position="126"/>
    </location>
</feature>
<keyword evidence="3 6" id="KW-0812">Transmembrane</keyword>
<feature type="transmembrane region" description="Helical" evidence="6">
    <location>
        <begin position="51"/>
        <end position="73"/>
    </location>
</feature>
<comment type="caution">
    <text evidence="8">The sequence shown here is derived from an EMBL/GenBank/DDBJ whole genome shotgun (WGS) entry which is preliminary data.</text>
</comment>
<dbReference type="InterPro" id="IPR051791">
    <property type="entry name" value="Pra-immunoreactive"/>
</dbReference>
<evidence type="ECO:0000256" key="3">
    <source>
        <dbReference type="ARBA" id="ARBA00022692"/>
    </source>
</evidence>
<dbReference type="PANTHER" id="PTHR36115">
    <property type="entry name" value="PROLINE-RICH ANTIGEN HOMOLOG-RELATED"/>
    <property type="match status" value="1"/>
</dbReference>
<accession>A0ABU9E286</accession>
<keyword evidence="5 6" id="KW-0472">Membrane</keyword>
<dbReference type="RefSeq" id="WP_281384530.1">
    <property type="nucleotide sequence ID" value="NZ_JACTAB010000006.1"/>
</dbReference>
<proteinExistence type="predicted"/>
<evidence type="ECO:0000256" key="5">
    <source>
        <dbReference type="ARBA" id="ARBA00023136"/>
    </source>
</evidence>
<organism evidence="8 9">
    <name type="scientific">Flavobacterium buctense</name>
    <dbReference type="NCBI Taxonomy" id="1648146"/>
    <lineage>
        <taxon>Bacteria</taxon>
        <taxon>Pseudomonadati</taxon>
        <taxon>Bacteroidota</taxon>
        <taxon>Flavobacteriia</taxon>
        <taxon>Flavobacteriales</taxon>
        <taxon>Flavobacteriaceae</taxon>
        <taxon>Flavobacterium</taxon>
    </lineage>
</organism>
<keyword evidence="4 6" id="KW-1133">Transmembrane helix</keyword>
<feature type="domain" description="RDD" evidence="7">
    <location>
        <begin position="18"/>
        <end position="184"/>
    </location>
</feature>
<evidence type="ECO:0000256" key="2">
    <source>
        <dbReference type="ARBA" id="ARBA00022475"/>
    </source>
</evidence>
<evidence type="ECO:0000313" key="9">
    <source>
        <dbReference type="Proteomes" id="UP001491349"/>
    </source>
</evidence>